<dbReference type="KEGG" id="dda:Dd703_0102"/>
<gene>
    <name evidence="1" type="ordered locus">Dd703_0102</name>
</gene>
<evidence type="ECO:0000313" key="1">
    <source>
        <dbReference type="EMBL" id="ACS83921.1"/>
    </source>
</evidence>
<evidence type="ECO:0000313" key="2">
    <source>
        <dbReference type="Proteomes" id="UP000002734"/>
    </source>
</evidence>
<dbReference type="RefSeq" id="WP_012763744.1">
    <property type="nucleotide sequence ID" value="NC_012880.1"/>
</dbReference>
<proteinExistence type="predicted"/>
<keyword evidence="2" id="KW-1185">Reference proteome</keyword>
<organism evidence="1 2">
    <name type="scientific">Musicola paradisiaca (strain Ech703)</name>
    <name type="common">Dickeya paradisiaca</name>
    <name type="synonym">Dickeya dadantii</name>
    <dbReference type="NCBI Taxonomy" id="579405"/>
    <lineage>
        <taxon>Bacteria</taxon>
        <taxon>Pseudomonadati</taxon>
        <taxon>Pseudomonadota</taxon>
        <taxon>Gammaproteobacteria</taxon>
        <taxon>Enterobacterales</taxon>
        <taxon>Pectobacteriaceae</taxon>
        <taxon>Musicola</taxon>
    </lineage>
</organism>
<dbReference type="STRING" id="579405.Dd703_0102"/>
<name>C6C6K2_MUSP7</name>
<reference evidence="1" key="1">
    <citation type="submission" date="2009-06" db="EMBL/GenBank/DDBJ databases">
        <title>Complete sequence of Dickeya dadantii Ech703.</title>
        <authorList>
            <consortium name="US DOE Joint Genome Institute"/>
            <person name="Lucas S."/>
            <person name="Copeland A."/>
            <person name="Lapidus A."/>
            <person name="Glavina del Rio T."/>
            <person name="Dalin E."/>
            <person name="Tice H."/>
            <person name="Bruce D."/>
            <person name="Goodwin L."/>
            <person name="Pitluck S."/>
            <person name="Chertkov O."/>
            <person name="Brettin T."/>
            <person name="Detter J.C."/>
            <person name="Han C."/>
            <person name="Larimer F."/>
            <person name="Land M."/>
            <person name="Hauser L."/>
            <person name="Kyrpides N."/>
            <person name="Mikhailova N."/>
            <person name="Balakrishnan V."/>
            <person name="Glasner J."/>
            <person name="Perna N.T."/>
        </authorList>
    </citation>
    <scope>NUCLEOTIDE SEQUENCE [LARGE SCALE GENOMIC DNA]</scope>
    <source>
        <strain evidence="1">Ech703</strain>
    </source>
</reference>
<dbReference type="eggNOG" id="ENOG5030TMQ">
    <property type="taxonomic scope" value="Bacteria"/>
</dbReference>
<accession>C6C6K2</accession>
<dbReference type="AlphaFoldDB" id="C6C6K2"/>
<dbReference type="EMBL" id="CP001654">
    <property type="protein sequence ID" value="ACS83921.1"/>
    <property type="molecule type" value="Genomic_DNA"/>
</dbReference>
<dbReference type="HOGENOM" id="CLU_949477_0_0_6"/>
<sequence>MPTYLDPRSILHRSSTLTEEILPTGHQQRAYWHDYAARFLAANGLSWRDTLANPPPDGGLSSFISLLDPLLPTYRARHDLSRIDSVLMAHWTPDLHLGSSVINYVIHELGLPDCLALTISDRGPDAALFALASIANCQQENAGDALLLMADQGYLHYRSDLMSTLTPENNAGLLTLSRRPQALRYQGYHRQPLTTQRTVIAEVQHLIARFELRPQHTVIIADATLLALLPAAPLVIATHPQWLCAAPFAALAAHYQPGHDYLLLVEHQRRLSAVALRG</sequence>
<dbReference type="Proteomes" id="UP000002734">
    <property type="component" value="Chromosome"/>
</dbReference>
<protein>
    <submittedName>
        <fullName evidence="1">Uncharacterized protein</fullName>
    </submittedName>
</protein>